<name>A0A484BTI6_DRONA</name>
<evidence type="ECO:0000313" key="3">
    <source>
        <dbReference type="Proteomes" id="UP000295192"/>
    </source>
</evidence>
<accession>A0A484BTI6</accession>
<dbReference type="AlphaFoldDB" id="A0A484BTI6"/>
<gene>
    <name evidence="2" type="ORF">AWZ03_002272</name>
</gene>
<comment type="caution">
    <text evidence="2">The sequence shown here is derived from an EMBL/GenBank/DDBJ whole genome shotgun (WGS) entry which is preliminary data.</text>
</comment>
<dbReference type="EMBL" id="LSRL02000010">
    <property type="protein sequence ID" value="TDG51185.1"/>
    <property type="molecule type" value="Genomic_DNA"/>
</dbReference>
<feature type="compositionally biased region" description="Pro residues" evidence="1">
    <location>
        <begin position="1"/>
        <end position="18"/>
    </location>
</feature>
<organism evidence="2 3">
    <name type="scientific">Drosophila navojoa</name>
    <name type="common">Fruit fly</name>
    <dbReference type="NCBI Taxonomy" id="7232"/>
    <lineage>
        <taxon>Eukaryota</taxon>
        <taxon>Metazoa</taxon>
        <taxon>Ecdysozoa</taxon>
        <taxon>Arthropoda</taxon>
        <taxon>Hexapoda</taxon>
        <taxon>Insecta</taxon>
        <taxon>Pterygota</taxon>
        <taxon>Neoptera</taxon>
        <taxon>Endopterygota</taxon>
        <taxon>Diptera</taxon>
        <taxon>Brachycera</taxon>
        <taxon>Muscomorpha</taxon>
        <taxon>Ephydroidea</taxon>
        <taxon>Drosophilidae</taxon>
        <taxon>Drosophila</taxon>
    </lineage>
</organism>
<protein>
    <submittedName>
        <fullName evidence="2">Uncharacterized protein</fullName>
    </submittedName>
</protein>
<evidence type="ECO:0000313" key="2">
    <source>
        <dbReference type="EMBL" id="TDG51185.1"/>
    </source>
</evidence>
<feature type="region of interest" description="Disordered" evidence="1">
    <location>
        <begin position="1"/>
        <end position="23"/>
    </location>
</feature>
<reference evidence="2 3" key="1">
    <citation type="journal article" date="2019" name="J. Hered.">
        <title>An Improved Genome Assembly for Drosophila navojoa, the Basal Species in the mojavensis Cluster.</title>
        <authorList>
            <person name="Vanderlinde T."/>
            <person name="Dupim E.G."/>
            <person name="Nazario-Yepiz N.O."/>
            <person name="Carvalho A.B."/>
        </authorList>
    </citation>
    <scope>NUCLEOTIDE SEQUENCE [LARGE SCALE GENOMIC DNA]</scope>
    <source>
        <strain evidence="2">Navoj_Jal97</strain>
        <tissue evidence="2">Whole organism</tissue>
    </source>
</reference>
<dbReference type="Proteomes" id="UP000295192">
    <property type="component" value="Unassembled WGS sequence"/>
</dbReference>
<sequence length="75" mass="8256">MSLPPSPLPPPPLPPPLPSSLTENELDEFEPLIDITCKICSVVNAVQQLRSDLRPLAGCPQQHCDWLQNRSESAQ</sequence>
<keyword evidence="3" id="KW-1185">Reference proteome</keyword>
<dbReference type="OMA" id="IDITCKI"/>
<proteinExistence type="predicted"/>
<evidence type="ECO:0000256" key="1">
    <source>
        <dbReference type="SAM" id="MobiDB-lite"/>
    </source>
</evidence>